<name>A0A0F9IT20_9ZZZZ</name>
<protein>
    <submittedName>
        <fullName evidence="2">Uncharacterized protein</fullName>
    </submittedName>
</protein>
<feature type="region of interest" description="Disordered" evidence="1">
    <location>
        <begin position="35"/>
        <end position="67"/>
    </location>
</feature>
<dbReference type="AlphaFoldDB" id="A0A0F9IT20"/>
<accession>A0A0F9IT20</accession>
<reference evidence="2" key="1">
    <citation type="journal article" date="2015" name="Nature">
        <title>Complex archaea that bridge the gap between prokaryotes and eukaryotes.</title>
        <authorList>
            <person name="Spang A."/>
            <person name="Saw J.H."/>
            <person name="Jorgensen S.L."/>
            <person name="Zaremba-Niedzwiedzka K."/>
            <person name="Martijn J."/>
            <person name="Lind A.E."/>
            <person name="van Eijk R."/>
            <person name="Schleper C."/>
            <person name="Guy L."/>
            <person name="Ettema T.J."/>
        </authorList>
    </citation>
    <scope>NUCLEOTIDE SEQUENCE</scope>
</reference>
<gene>
    <name evidence="2" type="ORF">LCGC14_1839610</name>
</gene>
<dbReference type="EMBL" id="LAZR01018298">
    <property type="protein sequence ID" value="KKL96925.1"/>
    <property type="molecule type" value="Genomic_DNA"/>
</dbReference>
<sequence>MSDRLRLAANEPRCGFYVNGVRCKLHVDHRGPCEPAALADSADAPDPIPGYAGREKRIGTADAPPEPTEEMVAVRELFQEWLGATATFRNDELVSGVTKRTRRFLSVPTEQNDG</sequence>
<comment type="caution">
    <text evidence="2">The sequence shown here is derived from an EMBL/GenBank/DDBJ whole genome shotgun (WGS) entry which is preliminary data.</text>
</comment>
<feature type="compositionally biased region" description="Low complexity" evidence="1">
    <location>
        <begin position="35"/>
        <end position="45"/>
    </location>
</feature>
<evidence type="ECO:0000256" key="1">
    <source>
        <dbReference type="SAM" id="MobiDB-lite"/>
    </source>
</evidence>
<organism evidence="2">
    <name type="scientific">marine sediment metagenome</name>
    <dbReference type="NCBI Taxonomy" id="412755"/>
    <lineage>
        <taxon>unclassified sequences</taxon>
        <taxon>metagenomes</taxon>
        <taxon>ecological metagenomes</taxon>
    </lineage>
</organism>
<evidence type="ECO:0000313" key="2">
    <source>
        <dbReference type="EMBL" id="KKL96925.1"/>
    </source>
</evidence>
<proteinExistence type="predicted"/>